<feature type="domain" description="Tail sheath protein subtilisin-like" evidence="2">
    <location>
        <begin position="195"/>
        <end position="347"/>
    </location>
</feature>
<dbReference type="InterPro" id="IPR020287">
    <property type="entry name" value="Tail_sheath_C"/>
</dbReference>
<dbReference type="Gene3D" id="3.10.450.690">
    <property type="match status" value="1"/>
</dbReference>
<evidence type="ECO:0008006" key="6">
    <source>
        <dbReference type="Google" id="ProtNLM"/>
    </source>
</evidence>
<organism evidence="4 5">
    <name type="scientific">Brevibacillus fulvus</name>
    <dbReference type="NCBI Taxonomy" id="1125967"/>
    <lineage>
        <taxon>Bacteria</taxon>
        <taxon>Bacillati</taxon>
        <taxon>Bacillota</taxon>
        <taxon>Bacilli</taxon>
        <taxon>Bacillales</taxon>
        <taxon>Paenibacillaceae</taxon>
        <taxon>Brevibacillus</taxon>
    </lineage>
</organism>
<reference evidence="4" key="1">
    <citation type="submission" date="2021-01" db="EMBL/GenBank/DDBJ databases">
        <title>Genomic Encyclopedia of Type Strains, Phase IV (KMG-IV): sequencing the most valuable type-strain genomes for metagenomic binning, comparative biology and taxonomic classification.</title>
        <authorList>
            <person name="Goeker M."/>
        </authorList>
    </citation>
    <scope>NUCLEOTIDE SEQUENCE</scope>
    <source>
        <strain evidence="4">DSM 25523</strain>
    </source>
</reference>
<evidence type="ECO:0000313" key="4">
    <source>
        <dbReference type="EMBL" id="MBM7591175.1"/>
    </source>
</evidence>
<evidence type="ECO:0000313" key="5">
    <source>
        <dbReference type="Proteomes" id="UP000717624"/>
    </source>
</evidence>
<comment type="similarity">
    <text evidence="1">Belongs to the myoviridae tail sheath protein family.</text>
</comment>
<dbReference type="Proteomes" id="UP000717624">
    <property type="component" value="Unassembled WGS sequence"/>
</dbReference>
<dbReference type="EMBL" id="JAFBEB010000010">
    <property type="protein sequence ID" value="MBM7591175.1"/>
    <property type="molecule type" value="Genomic_DNA"/>
</dbReference>
<gene>
    <name evidence="4" type="ORF">JOD01_002802</name>
</gene>
<proteinExistence type="inferred from homology"/>
<dbReference type="InterPro" id="IPR035089">
    <property type="entry name" value="Phage_sheath_subtilisin"/>
</dbReference>
<comment type="caution">
    <text evidence="4">The sequence shown here is derived from an EMBL/GenBank/DDBJ whole genome shotgun (WGS) entry which is preliminary data.</text>
</comment>
<evidence type="ECO:0000259" key="2">
    <source>
        <dbReference type="Pfam" id="PF04984"/>
    </source>
</evidence>
<evidence type="ECO:0000259" key="3">
    <source>
        <dbReference type="Pfam" id="PF17482"/>
    </source>
</evidence>
<accession>A0A938Y4P1</accession>
<sequence>MAGTYIEGSSKVLSGVYTLIRSAINAVSLGARGIVAYPFTSNWGPVNSLQPVLYGSEFDKKYNADKTTLTAKKITTHAFKGKPAMLLAYRMATSAAAKGTLTLKDSSNADSILLTTKYESDRPFQAVVKDSLTAGKVIEIVENSVKLASVEGATVADLVAKLSATDYVDAVKKGDQLPANNAGANFTGGNNGSTVTVNEYQAFLTEVEADGRANSFALDAVTDEAILTVAETWTKRVRTEGTYITWVRGGNWANLDAANTKSKALNHRGIVNVGNGCDGYTAAEMAIFVAARVASVGLNRTVTDEVVDYAGVNKKLTPGERVTAKEAGTLVFTMEGDAVVIDEGVNTLTNPSTDEVRDMGKIRVNNTLDQIARDLEKFGNEYKKTKSNTQQAREAYATTVEETYFKPLAALEVIQPGYYYRPDPQYHGDTAVFHPKIDEAFFDSGVQPVDSMEKIYQKINVNF</sequence>
<evidence type="ECO:0000256" key="1">
    <source>
        <dbReference type="ARBA" id="ARBA00008005"/>
    </source>
</evidence>
<dbReference type="Pfam" id="PF17482">
    <property type="entry name" value="Phage_sheath_1C"/>
    <property type="match status" value="1"/>
</dbReference>
<name>A0A938Y4P1_9BACL</name>
<dbReference type="RefSeq" id="WP_204518911.1">
    <property type="nucleotide sequence ID" value="NZ_BAABIN010000012.1"/>
</dbReference>
<feature type="domain" description="Tail sheath protein C-terminal" evidence="3">
    <location>
        <begin position="358"/>
        <end position="461"/>
    </location>
</feature>
<dbReference type="Pfam" id="PF04984">
    <property type="entry name" value="Phage_sheath_1"/>
    <property type="match status" value="1"/>
</dbReference>
<dbReference type="AlphaFoldDB" id="A0A938Y4P1"/>
<protein>
    <recommendedName>
        <fullName evidence="6">Phage tail sheath protein</fullName>
    </recommendedName>
</protein>
<keyword evidence="5" id="KW-1185">Reference proteome</keyword>
<dbReference type="Gene3D" id="3.30.1370.220">
    <property type="match status" value="1"/>
</dbReference>
<dbReference type="Gene3D" id="3.30.1490.450">
    <property type="match status" value="1"/>
</dbReference>